<proteinExistence type="predicted"/>
<dbReference type="PROSITE" id="PS51450">
    <property type="entry name" value="LRR"/>
    <property type="match status" value="5"/>
</dbReference>
<protein>
    <recommendedName>
        <fullName evidence="3">PPM-type phosphatase domain-containing protein</fullName>
    </recommendedName>
</protein>
<name>A0ABR2HIS3_9EUKA</name>
<dbReference type="InterPro" id="IPR001611">
    <property type="entry name" value="Leu-rich_rpt"/>
</dbReference>
<keyword evidence="5" id="KW-1185">Reference proteome</keyword>
<dbReference type="Pfam" id="PF00481">
    <property type="entry name" value="PP2C"/>
    <property type="match status" value="1"/>
</dbReference>
<keyword evidence="1" id="KW-0433">Leucine-rich repeat</keyword>
<dbReference type="SMART" id="SM00332">
    <property type="entry name" value="PP2Cc"/>
    <property type="match status" value="1"/>
</dbReference>
<organism evidence="4 5">
    <name type="scientific">Tritrichomonas musculus</name>
    <dbReference type="NCBI Taxonomy" id="1915356"/>
    <lineage>
        <taxon>Eukaryota</taxon>
        <taxon>Metamonada</taxon>
        <taxon>Parabasalia</taxon>
        <taxon>Tritrichomonadida</taxon>
        <taxon>Tritrichomonadidae</taxon>
        <taxon>Tritrichomonas</taxon>
    </lineage>
</organism>
<dbReference type="InterPro" id="IPR050216">
    <property type="entry name" value="LRR_domain-containing"/>
</dbReference>
<dbReference type="InterPro" id="IPR032675">
    <property type="entry name" value="LRR_dom_sf"/>
</dbReference>
<dbReference type="Gene3D" id="3.60.40.10">
    <property type="entry name" value="PPM-type phosphatase domain"/>
    <property type="match status" value="1"/>
</dbReference>
<accession>A0ABR2HIS3</accession>
<dbReference type="CDD" id="cd00143">
    <property type="entry name" value="PP2Cc"/>
    <property type="match status" value="1"/>
</dbReference>
<dbReference type="SMART" id="SM00364">
    <property type="entry name" value="LRR_BAC"/>
    <property type="match status" value="10"/>
</dbReference>
<dbReference type="PROSITE" id="PS51746">
    <property type="entry name" value="PPM_2"/>
    <property type="match status" value="1"/>
</dbReference>
<dbReference type="PANTHER" id="PTHR48051:SF1">
    <property type="entry name" value="RAS SUPPRESSOR PROTEIN 1"/>
    <property type="match status" value="1"/>
</dbReference>
<evidence type="ECO:0000256" key="2">
    <source>
        <dbReference type="ARBA" id="ARBA00022737"/>
    </source>
</evidence>
<sequence length="818" mass="91520">MGQDESLPVLDENQRYIDFSNESLTHLNNFIPENHPVESINLAGNKIRQFPLILHNLKFLDISQNELYEIDFSNYKFNFDSLQNIRMASNKLKSIPISLFNIKTLANISLESNDLSEETCSFSDFPKLKNLDLFLNLFSTIPSLPESLVSLNIGFNQIRSISYHAENLTELSLPGNEMSEFSSDCFFSNLTTLDLSMNRLVALPPIISIAPKLQKLNCSHNFMGGIASIPSSLVYLDISHNCLESITFTNLDNLQILDLSFNKLKYLAKLPNSIIRFNAEHNLINKSAPLALKSLNVLQINSNLFTEIPSFKDSVVNVFIMRNNKIASINVDNFNNLVQRIDLTDNDIEEIPTQLFEIRKIQSLNISFNRVKEIPPLIAGLNITTLFINDNPISDLPELPQSLLCLNASGCNFKSIPESVYNIPRLSSIDFSHNMISSIESLPNVNQINLSMNLIVKLPSIPEKVTAIDLSNNKLKSFEFGGDLNMIQDINLSNNQLSTLTISCPKLSVLHTFKISNNNKLKFNLQYELFPALRVIDITFTKVKVILPFPDKFKEISTSDQDFFVKASSPVVRFYNSDKAGYSEICGNRKSMEDTLIVRKDIGKDLDMYAVIDGHAGAETATLAAYYIPIEFSLSPNKSISAISQVFRKVNLKVSENNVKDGATIALALISPKEIGIAHLGDTRALIVLKDGRVYSMTVDHKPTERSEIDMIKEKKSFVNSSRTAGILAVSRSLGDLHINGVVRVPDMSCHVRSENDYRLVICCDGVFDVLENYEVAKLVCQVEDVNDAACLVRNTAFSKGSQDNISVIVVDITLKKK</sequence>
<comment type="caution">
    <text evidence="4">The sequence shown here is derived from an EMBL/GenBank/DDBJ whole genome shotgun (WGS) entry which is preliminary data.</text>
</comment>
<evidence type="ECO:0000259" key="3">
    <source>
        <dbReference type="PROSITE" id="PS51746"/>
    </source>
</evidence>
<dbReference type="PRINTS" id="PR00019">
    <property type="entry name" value="LEURICHRPT"/>
</dbReference>
<dbReference type="InterPro" id="IPR003591">
    <property type="entry name" value="Leu-rich_rpt_typical-subtyp"/>
</dbReference>
<dbReference type="InterPro" id="IPR036457">
    <property type="entry name" value="PPM-type-like_dom_sf"/>
</dbReference>
<dbReference type="InterPro" id="IPR001932">
    <property type="entry name" value="PPM-type_phosphatase-like_dom"/>
</dbReference>
<feature type="domain" description="PPM-type phosphatase" evidence="3">
    <location>
        <begin position="579"/>
        <end position="813"/>
    </location>
</feature>
<dbReference type="Proteomes" id="UP001470230">
    <property type="component" value="Unassembled WGS sequence"/>
</dbReference>
<gene>
    <name evidence="4" type="ORF">M9Y10_019164</name>
</gene>
<reference evidence="4 5" key="1">
    <citation type="submission" date="2024-04" db="EMBL/GenBank/DDBJ databases">
        <title>Tritrichomonas musculus Genome.</title>
        <authorList>
            <person name="Alves-Ferreira E."/>
            <person name="Grigg M."/>
            <person name="Lorenzi H."/>
            <person name="Galac M."/>
        </authorList>
    </citation>
    <scope>NUCLEOTIDE SEQUENCE [LARGE SCALE GENOMIC DNA]</scope>
    <source>
        <strain evidence="4 5">EAF2021</strain>
    </source>
</reference>
<dbReference type="SUPFAM" id="SSF81606">
    <property type="entry name" value="PP2C-like"/>
    <property type="match status" value="1"/>
</dbReference>
<evidence type="ECO:0000256" key="1">
    <source>
        <dbReference type="ARBA" id="ARBA00022614"/>
    </source>
</evidence>
<evidence type="ECO:0000313" key="4">
    <source>
        <dbReference type="EMBL" id="KAK8848108.1"/>
    </source>
</evidence>
<dbReference type="Gene3D" id="3.80.10.10">
    <property type="entry name" value="Ribonuclease Inhibitor"/>
    <property type="match status" value="3"/>
</dbReference>
<dbReference type="PANTHER" id="PTHR48051">
    <property type="match status" value="1"/>
</dbReference>
<dbReference type="SMART" id="SM00365">
    <property type="entry name" value="LRR_SD22"/>
    <property type="match status" value="7"/>
</dbReference>
<dbReference type="EMBL" id="JAPFFF010000027">
    <property type="protein sequence ID" value="KAK8848108.1"/>
    <property type="molecule type" value="Genomic_DNA"/>
</dbReference>
<keyword evidence="2" id="KW-0677">Repeat</keyword>
<dbReference type="SUPFAM" id="SSF52058">
    <property type="entry name" value="L domain-like"/>
    <property type="match status" value="2"/>
</dbReference>
<evidence type="ECO:0000313" key="5">
    <source>
        <dbReference type="Proteomes" id="UP001470230"/>
    </source>
</evidence>
<dbReference type="SMART" id="SM00369">
    <property type="entry name" value="LRR_TYP"/>
    <property type="match status" value="9"/>
</dbReference>